<dbReference type="Proteomes" id="UP001597475">
    <property type="component" value="Unassembled WGS sequence"/>
</dbReference>
<organism evidence="2 3">
    <name type="scientific">Deinococcus taklimakanensis</name>
    <dbReference type="NCBI Taxonomy" id="536443"/>
    <lineage>
        <taxon>Bacteria</taxon>
        <taxon>Thermotogati</taxon>
        <taxon>Deinococcota</taxon>
        <taxon>Deinococci</taxon>
        <taxon>Deinococcales</taxon>
        <taxon>Deinococcaceae</taxon>
        <taxon>Deinococcus</taxon>
    </lineage>
</organism>
<feature type="transmembrane region" description="Helical" evidence="1">
    <location>
        <begin position="428"/>
        <end position="448"/>
    </location>
</feature>
<comment type="caution">
    <text evidence="2">The sequence shown here is derived from an EMBL/GenBank/DDBJ whole genome shotgun (WGS) entry which is preliminary data.</text>
</comment>
<feature type="transmembrane region" description="Helical" evidence="1">
    <location>
        <begin position="460"/>
        <end position="479"/>
    </location>
</feature>
<feature type="transmembrane region" description="Helical" evidence="1">
    <location>
        <begin position="180"/>
        <end position="200"/>
    </location>
</feature>
<dbReference type="EMBL" id="JBHUMK010000014">
    <property type="protein sequence ID" value="MFD2608676.1"/>
    <property type="molecule type" value="Genomic_DNA"/>
</dbReference>
<feature type="transmembrane region" description="Helical" evidence="1">
    <location>
        <begin position="485"/>
        <end position="503"/>
    </location>
</feature>
<keyword evidence="1" id="KW-0472">Membrane</keyword>
<evidence type="ECO:0000313" key="3">
    <source>
        <dbReference type="Proteomes" id="UP001597475"/>
    </source>
</evidence>
<dbReference type="RefSeq" id="WP_386843413.1">
    <property type="nucleotide sequence ID" value="NZ_JBHUMK010000014.1"/>
</dbReference>
<keyword evidence="1" id="KW-1133">Transmembrane helix</keyword>
<keyword evidence="1" id="KW-0812">Transmembrane</keyword>
<feature type="transmembrane region" description="Helical" evidence="1">
    <location>
        <begin position="212"/>
        <end position="234"/>
    </location>
</feature>
<accession>A0ABW5P041</accession>
<feature type="transmembrane region" description="Helical" evidence="1">
    <location>
        <begin position="402"/>
        <end position="422"/>
    </location>
</feature>
<evidence type="ECO:0000313" key="2">
    <source>
        <dbReference type="EMBL" id="MFD2608676.1"/>
    </source>
</evidence>
<feature type="transmembrane region" description="Helical" evidence="1">
    <location>
        <begin position="369"/>
        <end position="390"/>
    </location>
</feature>
<evidence type="ECO:0000256" key="1">
    <source>
        <dbReference type="SAM" id="Phobius"/>
    </source>
</evidence>
<sequence>MGHAQHNPDPEPAARAEWLDWLHQEAEGDLSPAGQARLVAVPDQAAVAREREGLARVTASLRLLEPPELPESVAAPVASDIALSARLMAEAPALPRTVAAEVLADIRLTRELADAPPLPRSVAASVVADLRLREALTPPPMPRSVAAHVAARLATEGDGPPAEVLLLPVPAPRPHNPAPLVLVSGLMVGLTLLALTTAWPNLAAGALVLQTLLAQVSPLAGVGLLLLLLTSLLVTWQPTPAVRRAGAGAFALAAALTLPALGQLADNGTVTFGRNVTVNAPVTGNVIAVGGNVHLESGADVRGEVVTLLGDVHRDPNAAVSGRVNALLGHAPGDRTALETHFPAGLGIASAAAFKPVLGWLGAAAWPKLFLTLTGGALLLLFTLGAAPVLARRQRHAPMPTLALGVLALAALLLPALALALAGLLGPALVAGLLAVVLLALGLSVSAYDVGRALAQRVRLPVPDAVGALLGLSVVAASLGEPPLALALTLVGGTWGAGTLLLARRAQKA</sequence>
<protein>
    <submittedName>
        <fullName evidence="2">Polymer-forming cytoskeletal protein</fullName>
    </submittedName>
</protein>
<proteinExistence type="predicted"/>
<keyword evidence="3" id="KW-1185">Reference proteome</keyword>
<gene>
    <name evidence="2" type="ORF">ACFSR9_04360</name>
</gene>
<reference evidence="3" key="1">
    <citation type="journal article" date="2019" name="Int. J. Syst. Evol. Microbiol.">
        <title>The Global Catalogue of Microorganisms (GCM) 10K type strain sequencing project: providing services to taxonomists for standard genome sequencing and annotation.</title>
        <authorList>
            <consortium name="The Broad Institute Genomics Platform"/>
            <consortium name="The Broad Institute Genome Sequencing Center for Infectious Disease"/>
            <person name="Wu L."/>
            <person name="Ma J."/>
        </authorList>
    </citation>
    <scope>NUCLEOTIDE SEQUENCE [LARGE SCALE GENOMIC DNA]</scope>
    <source>
        <strain evidence="3">KCTC 33842</strain>
    </source>
</reference>
<name>A0ABW5P041_9DEIO</name>